<dbReference type="InterPro" id="IPR039875">
    <property type="entry name" value="LENG1-like"/>
</dbReference>
<evidence type="ECO:0000313" key="3">
    <source>
        <dbReference type="EMBL" id="KAK0651652.1"/>
    </source>
</evidence>
<dbReference type="PANTHER" id="PTHR22093">
    <property type="entry name" value="LEUKOCYTE RECEPTOR CLUSTER LRC MEMBER 1"/>
    <property type="match status" value="1"/>
</dbReference>
<dbReference type="SMART" id="SM01083">
    <property type="entry name" value="Cir_N"/>
    <property type="match status" value="1"/>
</dbReference>
<dbReference type="Proteomes" id="UP001174936">
    <property type="component" value="Unassembled WGS sequence"/>
</dbReference>
<sequence length="331" mass="37026">MWSSLAIVNFECLSTKASHLLGKKSWNVYNADNIARVQRDEAAARAREEADEQRMQEVDAARRLAILRGETPPPLEDKQEHDSEAADRNTEGRHERARDRGARKRKRHGEDDTDFEMRVAREEAETGTRASRELLRGPSSSSLSLVDRKGHISLFDEEEAWRAEKKEDLEREAAKKKRKAEEPYQMRLVDAAGRVGTRTGPWYATPDGDASGALVPSKDAFGNDDPRRKVREAARLDASDPLAMMKRGAAKSRDGRIRKGGEEKNAMIDPERIAKHEIQPEENALVTRDQGTGATSDIEIGMATDTEGETTTDRVINDAKISAELCIEHID</sequence>
<feature type="domain" description="CBF1-interacting co-repressor CIR N-terminal" evidence="2">
    <location>
        <begin position="25"/>
        <end position="61"/>
    </location>
</feature>
<reference evidence="3" key="1">
    <citation type="submission" date="2023-06" db="EMBL/GenBank/DDBJ databases">
        <title>Genome-scale phylogeny and comparative genomics of the fungal order Sordariales.</title>
        <authorList>
            <consortium name="Lawrence Berkeley National Laboratory"/>
            <person name="Hensen N."/>
            <person name="Bonometti L."/>
            <person name="Westerberg I."/>
            <person name="Brannstrom I.O."/>
            <person name="Guillou S."/>
            <person name="Cros-Aarteil S."/>
            <person name="Calhoun S."/>
            <person name="Haridas S."/>
            <person name="Kuo A."/>
            <person name="Mondo S."/>
            <person name="Pangilinan J."/>
            <person name="Riley R."/>
            <person name="Labutti K."/>
            <person name="Andreopoulos B."/>
            <person name="Lipzen A."/>
            <person name="Chen C."/>
            <person name="Yanf M."/>
            <person name="Daum C."/>
            <person name="Ng V."/>
            <person name="Clum A."/>
            <person name="Steindorff A."/>
            <person name="Ohm R."/>
            <person name="Martin F."/>
            <person name="Silar P."/>
            <person name="Natvig D."/>
            <person name="Lalanne C."/>
            <person name="Gautier V."/>
            <person name="Ament-Velasquez S.L."/>
            <person name="Kruys A."/>
            <person name="Hutchinson M.I."/>
            <person name="Powell A.J."/>
            <person name="Barry K."/>
            <person name="Miller A.N."/>
            <person name="Grigoriev I.V."/>
            <person name="Debuchy R."/>
            <person name="Gladieux P."/>
            <person name="Thoren M.H."/>
            <person name="Johannesson H."/>
        </authorList>
    </citation>
    <scope>NUCLEOTIDE SEQUENCE</scope>
    <source>
        <strain evidence="3">SMH2532-1</strain>
    </source>
</reference>
<feature type="compositionally biased region" description="Basic and acidic residues" evidence="1">
    <location>
        <begin position="75"/>
        <end position="100"/>
    </location>
</feature>
<proteinExistence type="predicted"/>
<evidence type="ECO:0000259" key="2">
    <source>
        <dbReference type="SMART" id="SM01083"/>
    </source>
</evidence>
<dbReference type="AlphaFoldDB" id="A0AA40CV14"/>
<comment type="caution">
    <text evidence="3">The sequence shown here is derived from an EMBL/GenBank/DDBJ whole genome shotgun (WGS) entry which is preliminary data.</text>
</comment>
<evidence type="ECO:0000313" key="4">
    <source>
        <dbReference type="Proteomes" id="UP001174936"/>
    </source>
</evidence>
<organism evidence="3 4">
    <name type="scientific">Cercophora newfieldiana</name>
    <dbReference type="NCBI Taxonomy" id="92897"/>
    <lineage>
        <taxon>Eukaryota</taxon>
        <taxon>Fungi</taxon>
        <taxon>Dikarya</taxon>
        <taxon>Ascomycota</taxon>
        <taxon>Pezizomycotina</taxon>
        <taxon>Sordariomycetes</taxon>
        <taxon>Sordariomycetidae</taxon>
        <taxon>Sordariales</taxon>
        <taxon>Lasiosphaeriaceae</taxon>
        <taxon>Cercophora</taxon>
    </lineage>
</organism>
<name>A0AA40CV14_9PEZI</name>
<evidence type="ECO:0000256" key="1">
    <source>
        <dbReference type="SAM" id="MobiDB-lite"/>
    </source>
</evidence>
<protein>
    <recommendedName>
        <fullName evidence="2">CBF1-interacting co-repressor CIR N-terminal domain-containing protein</fullName>
    </recommendedName>
</protein>
<feature type="region of interest" description="Disordered" evidence="1">
    <location>
        <begin position="287"/>
        <end position="311"/>
    </location>
</feature>
<dbReference type="PANTHER" id="PTHR22093:SF0">
    <property type="entry name" value="LEUKOCYTE RECEPTOR CLUSTER MEMBER 1"/>
    <property type="match status" value="1"/>
</dbReference>
<dbReference type="EMBL" id="JAULSV010000002">
    <property type="protein sequence ID" value="KAK0651652.1"/>
    <property type="molecule type" value="Genomic_DNA"/>
</dbReference>
<accession>A0AA40CV14</accession>
<dbReference type="InterPro" id="IPR019339">
    <property type="entry name" value="CIR_N_dom"/>
</dbReference>
<feature type="compositionally biased region" description="Basic and acidic residues" evidence="1">
    <location>
        <begin position="115"/>
        <end position="135"/>
    </location>
</feature>
<gene>
    <name evidence="3" type="ORF">B0T16DRAFT_454093</name>
</gene>
<feature type="region of interest" description="Disordered" evidence="1">
    <location>
        <begin position="205"/>
        <end position="228"/>
    </location>
</feature>
<feature type="region of interest" description="Disordered" evidence="1">
    <location>
        <begin position="64"/>
        <end position="143"/>
    </location>
</feature>
<keyword evidence="4" id="KW-1185">Reference proteome</keyword>